<dbReference type="GO" id="GO:1990281">
    <property type="term" value="C:efflux pump complex"/>
    <property type="evidence" value="ECO:0007669"/>
    <property type="project" value="TreeGrafter"/>
</dbReference>
<dbReference type="SUPFAM" id="SSF111369">
    <property type="entry name" value="HlyD-like secretion proteins"/>
    <property type="match status" value="1"/>
</dbReference>
<dbReference type="FunFam" id="2.40.30.170:FF:000010">
    <property type="entry name" value="Efflux RND transporter periplasmic adaptor subunit"/>
    <property type="match status" value="1"/>
</dbReference>
<gene>
    <name evidence="8" type="primary">macA_2</name>
    <name evidence="8" type="ORF">L21SP5_02206</name>
</gene>
<dbReference type="Gene3D" id="1.10.287.470">
    <property type="entry name" value="Helix hairpin bin"/>
    <property type="match status" value="1"/>
</dbReference>
<evidence type="ECO:0000259" key="7">
    <source>
        <dbReference type="Pfam" id="PF25989"/>
    </source>
</evidence>
<dbReference type="STRING" id="1307839.L21SP5_02206"/>
<evidence type="ECO:0000313" key="9">
    <source>
        <dbReference type="Proteomes" id="UP000064893"/>
    </source>
</evidence>
<dbReference type="NCBIfam" id="TIGR01730">
    <property type="entry name" value="RND_mfp"/>
    <property type="match status" value="1"/>
</dbReference>
<sequence precursor="true">MKKLQYTFWILAISLITGACSTNDQEKVSTQKKEIVQPVKVLTLEKIEINRSINYTSTLQAFEHVDYAPSQPGRINKIFVDVGDRVTKGQTLVKMDKTQLTQALLQVENARTHFYRMDTLRKLNSISEQQYDQAKTQYEQAVSNLEFLKENTTLKAPFSGIITEKYFEEGELYSAAPNTQSGKSAIITLMQLSPLKAIVHITENYFPEIREGMKATITTDIYPDQKFTGVVSQVYPVIDAATRTFKVEIKVNNPEKKLRPGMFTKVFIDLKDDKALMVPAISVVKQEGTNNRYVFIHNNGRAQKIRVKIGDRYNDKVELRSDKLKPGMDIIIAGQGKLMDGDKVQIRN</sequence>
<evidence type="ECO:0000259" key="5">
    <source>
        <dbReference type="Pfam" id="PF25917"/>
    </source>
</evidence>
<feature type="domain" description="Multidrug resistance protein MdtA-like alpha-helical hairpin" evidence="4">
    <location>
        <begin position="97"/>
        <end position="142"/>
    </location>
</feature>
<dbReference type="Pfam" id="PF25917">
    <property type="entry name" value="BSH_RND"/>
    <property type="match status" value="1"/>
</dbReference>
<dbReference type="InterPro" id="IPR058624">
    <property type="entry name" value="MdtA-like_HH"/>
</dbReference>
<accession>A0A0S2I0H4</accession>
<dbReference type="Gene3D" id="2.40.30.170">
    <property type="match status" value="1"/>
</dbReference>
<feature type="chain" id="PRO_5006599585" evidence="3">
    <location>
        <begin position="20"/>
        <end position="348"/>
    </location>
</feature>
<comment type="similarity">
    <text evidence="1">Belongs to the membrane fusion protein (MFP) (TC 8.A.1) family.</text>
</comment>
<evidence type="ECO:0000256" key="1">
    <source>
        <dbReference type="ARBA" id="ARBA00009477"/>
    </source>
</evidence>
<dbReference type="InterPro" id="IPR058625">
    <property type="entry name" value="MdtA-like_BSH"/>
</dbReference>
<dbReference type="OrthoDB" id="9798190at2"/>
<feature type="coiled-coil region" evidence="2">
    <location>
        <begin position="117"/>
        <end position="151"/>
    </location>
</feature>
<dbReference type="InterPro" id="IPR058792">
    <property type="entry name" value="Beta-barrel_RND_2"/>
</dbReference>
<dbReference type="Gene3D" id="2.40.50.100">
    <property type="match status" value="1"/>
</dbReference>
<dbReference type="Gene3D" id="2.40.420.20">
    <property type="match status" value="1"/>
</dbReference>
<keyword evidence="3" id="KW-0732">Signal</keyword>
<dbReference type="KEGG" id="blq:L21SP5_02206"/>
<dbReference type="InterPro" id="IPR058637">
    <property type="entry name" value="YknX-like_C"/>
</dbReference>
<evidence type="ECO:0000313" key="8">
    <source>
        <dbReference type="EMBL" id="ALO15839.1"/>
    </source>
</evidence>
<keyword evidence="9" id="KW-1185">Reference proteome</keyword>
<evidence type="ECO:0000259" key="4">
    <source>
        <dbReference type="Pfam" id="PF25876"/>
    </source>
</evidence>
<dbReference type="Pfam" id="PF25954">
    <property type="entry name" value="Beta-barrel_RND_2"/>
    <property type="match status" value="1"/>
</dbReference>
<feature type="domain" description="CusB-like beta-barrel" evidence="6">
    <location>
        <begin position="199"/>
        <end position="266"/>
    </location>
</feature>
<dbReference type="Proteomes" id="UP000064893">
    <property type="component" value="Chromosome"/>
</dbReference>
<dbReference type="RefSeq" id="WP_057953264.1">
    <property type="nucleotide sequence ID" value="NZ_CP013118.1"/>
</dbReference>
<feature type="signal peptide" evidence="3">
    <location>
        <begin position="1"/>
        <end position="19"/>
    </location>
</feature>
<feature type="domain" description="Multidrug resistance protein MdtA-like barrel-sandwich hybrid" evidence="5">
    <location>
        <begin position="68"/>
        <end position="178"/>
    </location>
</feature>
<dbReference type="Pfam" id="PF25876">
    <property type="entry name" value="HH_MFP_RND"/>
    <property type="match status" value="1"/>
</dbReference>
<dbReference type="GO" id="GO:0015562">
    <property type="term" value="F:efflux transmembrane transporter activity"/>
    <property type="evidence" value="ECO:0007669"/>
    <property type="project" value="TreeGrafter"/>
</dbReference>
<dbReference type="PROSITE" id="PS51257">
    <property type="entry name" value="PROKAR_LIPOPROTEIN"/>
    <property type="match status" value="1"/>
</dbReference>
<evidence type="ECO:0000256" key="3">
    <source>
        <dbReference type="SAM" id="SignalP"/>
    </source>
</evidence>
<name>A0A0S2I0H4_9BACT</name>
<dbReference type="EMBL" id="CP013118">
    <property type="protein sequence ID" value="ALO15839.1"/>
    <property type="molecule type" value="Genomic_DNA"/>
</dbReference>
<reference evidence="8 9" key="1">
    <citation type="submission" date="2015-11" db="EMBL/GenBank/DDBJ databases">
        <title>Description and complete genome sequence of a novel strain predominating in hypersaline microbial mats and representing a new family of the Bacteriodetes phylum.</title>
        <authorList>
            <person name="Spring S."/>
            <person name="Bunk B."/>
            <person name="Sproer C."/>
            <person name="Klenk H.-P."/>
        </authorList>
    </citation>
    <scope>NUCLEOTIDE SEQUENCE [LARGE SCALE GENOMIC DNA]</scope>
    <source>
        <strain evidence="8 9">L21-Spi-D4</strain>
    </source>
</reference>
<keyword evidence="2" id="KW-0175">Coiled coil</keyword>
<dbReference type="AlphaFoldDB" id="A0A0S2I0H4"/>
<dbReference type="Pfam" id="PF25989">
    <property type="entry name" value="YknX_C"/>
    <property type="match status" value="1"/>
</dbReference>
<proteinExistence type="inferred from homology"/>
<dbReference type="InterPro" id="IPR006143">
    <property type="entry name" value="RND_pump_MFP"/>
</dbReference>
<evidence type="ECO:0000256" key="2">
    <source>
        <dbReference type="SAM" id="Coils"/>
    </source>
</evidence>
<feature type="domain" description="YknX-like C-terminal permuted SH3-like" evidence="7">
    <location>
        <begin position="276"/>
        <end position="346"/>
    </location>
</feature>
<dbReference type="PANTHER" id="PTHR30469">
    <property type="entry name" value="MULTIDRUG RESISTANCE PROTEIN MDTA"/>
    <property type="match status" value="1"/>
</dbReference>
<organism evidence="8 9">
    <name type="scientific">Salinivirga cyanobacteriivorans</name>
    <dbReference type="NCBI Taxonomy" id="1307839"/>
    <lineage>
        <taxon>Bacteria</taxon>
        <taxon>Pseudomonadati</taxon>
        <taxon>Bacteroidota</taxon>
        <taxon>Bacteroidia</taxon>
        <taxon>Bacteroidales</taxon>
        <taxon>Salinivirgaceae</taxon>
        <taxon>Salinivirga</taxon>
    </lineage>
</organism>
<evidence type="ECO:0000259" key="6">
    <source>
        <dbReference type="Pfam" id="PF25954"/>
    </source>
</evidence>
<protein>
    <submittedName>
        <fullName evidence="8">Macrolide-specific efflux protein MacA</fullName>
    </submittedName>
</protein>